<dbReference type="GO" id="GO:0006508">
    <property type="term" value="P:proteolysis"/>
    <property type="evidence" value="ECO:0007669"/>
    <property type="project" value="UniProtKB-KW"/>
</dbReference>
<comment type="caution">
    <text evidence="8">The sequence shown here is derived from an EMBL/GenBank/DDBJ whole genome shotgun (WGS) entry which is preliminary data.</text>
</comment>
<sequence>MKKTIIVIAALIISGLTTVTKADEGMWLLPLLKKYNEQQLKEMGLTIPIEQLSGADPDGIAASVVMFGSGCTGSVLSENGLVLTNYHCSYDAIRQHSSAQRDIFKLGFWAADTKQELPVNGLSVTINRKVIDISDEMKVLLADPSKWAATAERDLLKGAITVLNNRYQRLFPGMNLLFRSYFNNKLHVLYVQEKFDDIRLVGIAPKSVAKFGGETDNWKWPRQSADFAVFRIYASASGKPVPYAPSNVPLKVEHHIKVSSAGYQEGDLAMSMGFPFNSSRYAPAAEVKEKMMVMVPPVIAVRQQRLAILDEAMKLDDRIRLLYAAGYAGSANQYKDAVGFQEWSNRLDLYNKKKSKELSWAGNLSDSLDILYAKAAEDKKALQYLSEVFLESWSTLGFVNGFGRAFLGIKPGIPGNKGSLKNLKNNIRLSYGAFDPATDRKVAEAVLKIYMDSIDRKYWPDPLLEATGKPGFTVEKYIDSLYRGSVFAARDKLFMWMDKAVTPIKQDPLFLFAEAVSKKQFTLFRSIEQVSRQIRSLQQKYDQLNLQRYNGPVYPDADRTIRFSYGKIEKLQYEQQDFPFQMMFSSMIKKGSQLYPAQSDRYNDYLLHPQLLKLWEQLQQSGDPSARDMPVTFITNGDVTGGNSGSPMLNARGELIGLVFDCNWESMTRSYQYEPLYNRVICVDIRYILRLTEFLSGSKRIVDELLGT</sequence>
<keyword evidence="6 7" id="KW-0720">Serine protease</keyword>
<dbReference type="GO" id="GO:0008239">
    <property type="term" value="F:dipeptidyl-peptidase activity"/>
    <property type="evidence" value="ECO:0007669"/>
    <property type="project" value="UniProtKB-UniRule"/>
</dbReference>
<comment type="similarity">
    <text evidence="1 7">Belongs to the peptidase S46 family.</text>
</comment>
<keyword evidence="5 7" id="KW-0378">Hydrolase</keyword>
<evidence type="ECO:0000256" key="6">
    <source>
        <dbReference type="ARBA" id="ARBA00022825"/>
    </source>
</evidence>
<accession>A0A4Q7MQ84</accession>
<evidence type="ECO:0000313" key="8">
    <source>
        <dbReference type="EMBL" id="RZS70855.1"/>
    </source>
</evidence>
<evidence type="ECO:0000256" key="2">
    <source>
        <dbReference type="ARBA" id="ARBA00022438"/>
    </source>
</evidence>
<evidence type="ECO:0000256" key="5">
    <source>
        <dbReference type="ARBA" id="ARBA00022801"/>
    </source>
</evidence>
<dbReference type="AlphaFoldDB" id="A0A4Q7MQ84"/>
<dbReference type="SUPFAM" id="SSF50494">
    <property type="entry name" value="Trypsin-like serine proteases"/>
    <property type="match status" value="1"/>
</dbReference>
<dbReference type="Proteomes" id="UP000293874">
    <property type="component" value="Unassembled WGS sequence"/>
</dbReference>
<gene>
    <name evidence="8" type="ORF">EV199_2751</name>
</gene>
<evidence type="ECO:0000256" key="1">
    <source>
        <dbReference type="ARBA" id="ARBA00010491"/>
    </source>
</evidence>
<dbReference type="EMBL" id="SGXA01000002">
    <property type="protein sequence ID" value="RZS70855.1"/>
    <property type="molecule type" value="Genomic_DNA"/>
</dbReference>
<evidence type="ECO:0000313" key="9">
    <source>
        <dbReference type="Proteomes" id="UP000293874"/>
    </source>
</evidence>
<keyword evidence="9" id="KW-1185">Reference proteome</keyword>
<proteinExistence type="inferred from homology"/>
<dbReference type="Gene3D" id="2.40.10.10">
    <property type="entry name" value="Trypsin-like serine proteases"/>
    <property type="match status" value="1"/>
</dbReference>
<dbReference type="InterPro" id="IPR043504">
    <property type="entry name" value="Peptidase_S1_PA_chymotrypsin"/>
</dbReference>
<keyword evidence="2 7" id="KW-0031">Aminopeptidase</keyword>
<dbReference type="Pfam" id="PF10459">
    <property type="entry name" value="Peptidase_S46"/>
    <property type="match status" value="1"/>
</dbReference>
<dbReference type="PANTHER" id="PTHR38469:SF1">
    <property type="entry name" value="PERIPLASMIC PEPTIDASE SUBFAMILY S1B"/>
    <property type="match status" value="1"/>
</dbReference>
<dbReference type="EC" id="3.4.14.-" evidence="7"/>
<reference evidence="8 9" key="1">
    <citation type="submission" date="2019-02" db="EMBL/GenBank/DDBJ databases">
        <title>Genomic Encyclopedia of Type Strains, Phase IV (KMG-IV): sequencing the most valuable type-strain genomes for metagenomic binning, comparative biology and taxonomic classification.</title>
        <authorList>
            <person name="Goeker M."/>
        </authorList>
    </citation>
    <scope>NUCLEOTIDE SEQUENCE [LARGE SCALE GENOMIC DNA]</scope>
    <source>
        <strain evidence="8 9">DSM 18116</strain>
    </source>
</reference>
<dbReference type="RefSeq" id="WP_130541407.1">
    <property type="nucleotide sequence ID" value="NZ_CP042431.1"/>
</dbReference>
<evidence type="ECO:0000256" key="7">
    <source>
        <dbReference type="RuleBase" id="RU366067"/>
    </source>
</evidence>
<dbReference type="GO" id="GO:0043171">
    <property type="term" value="P:peptide catabolic process"/>
    <property type="evidence" value="ECO:0007669"/>
    <property type="project" value="UniProtKB-UniRule"/>
</dbReference>
<organism evidence="8 9">
    <name type="scientific">Pseudobacter ginsenosidimutans</name>
    <dbReference type="NCBI Taxonomy" id="661488"/>
    <lineage>
        <taxon>Bacteria</taxon>
        <taxon>Pseudomonadati</taxon>
        <taxon>Bacteroidota</taxon>
        <taxon>Chitinophagia</taxon>
        <taxon>Chitinophagales</taxon>
        <taxon>Chitinophagaceae</taxon>
        <taxon>Pseudobacter</taxon>
    </lineage>
</organism>
<dbReference type="PANTHER" id="PTHR38469">
    <property type="entry name" value="PERIPLASMIC PEPTIDASE SUBFAMILY S1B"/>
    <property type="match status" value="1"/>
</dbReference>
<dbReference type="InterPro" id="IPR009003">
    <property type="entry name" value="Peptidase_S1_PA"/>
</dbReference>
<dbReference type="OrthoDB" id="613786at2"/>
<dbReference type="GO" id="GO:0070009">
    <property type="term" value="F:serine-type aminopeptidase activity"/>
    <property type="evidence" value="ECO:0007669"/>
    <property type="project" value="UniProtKB-UniRule"/>
</dbReference>
<evidence type="ECO:0000256" key="4">
    <source>
        <dbReference type="ARBA" id="ARBA00022729"/>
    </source>
</evidence>
<dbReference type="InterPro" id="IPR019500">
    <property type="entry name" value="Pep_S46"/>
</dbReference>
<evidence type="ECO:0000256" key="3">
    <source>
        <dbReference type="ARBA" id="ARBA00022670"/>
    </source>
</evidence>
<keyword evidence="3 7" id="KW-0645">Protease</keyword>
<comment type="function">
    <text evidence="7">Catalyzes the removal of dipeptides from the N-terminus of oligopeptides.</text>
</comment>
<name>A0A4Q7MQ84_9BACT</name>
<keyword evidence="4" id="KW-0732">Signal</keyword>
<protein>
    <recommendedName>
        <fullName evidence="7">Dipeptidyl-peptidase</fullName>
        <ecNumber evidence="7">3.4.14.-</ecNumber>
    </recommendedName>
</protein>